<dbReference type="EMBL" id="KQ435883">
    <property type="protein sequence ID" value="KOX69780.1"/>
    <property type="molecule type" value="Genomic_DNA"/>
</dbReference>
<feature type="coiled-coil region" evidence="1">
    <location>
        <begin position="274"/>
        <end position="375"/>
    </location>
</feature>
<feature type="coiled-coil region" evidence="1">
    <location>
        <begin position="567"/>
        <end position="665"/>
    </location>
</feature>
<dbReference type="InterPro" id="IPR051235">
    <property type="entry name" value="CEP152/SHC-Transforming"/>
</dbReference>
<accession>A0A0M8ZRR1</accession>
<feature type="compositionally biased region" description="Polar residues" evidence="2">
    <location>
        <begin position="57"/>
        <end position="76"/>
    </location>
</feature>
<reference evidence="3 4" key="1">
    <citation type="submission" date="2015-07" db="EMBL/GenBank/DDBJ databases">
        <title>The genome of Melipona quadrifasciata.</title>
        <authorList>
            <person name="Pan H."/>
            <person name="Kapheim K."/>
        </authorList>
    </citation>
    <scope>NUCLEOTIDE SEQUENCE [LARGE SCALE GENOMIC DNA]</scope>
    <source>
        <strain evidence="3">0111107301</strain>
        <tissue evidence="3">Whole body</tissue>
    </source>
</reference>
<evidence type="ECO:0000256" key="2">
    <source>
        <dbReference type="SAM" id="MobiDB-lite"/>
    </source>
</evidence>
<feature type="region of interest" description="Disordered" evidence="2">
    <location>
        <begin position="1"/>
        <end position="76"/>
    </location>
</feature>
<proteinExistence type="predicted"/>
<dbReference type="PANTHER" id="PTHR10337">
    <property type="entry name" value="SHC TRANSFORMING PROTEIN"/>
    <property type="match status" value="1"/>
</dbReference>
<dbReference type="Proteomes" id="UP000053105">
    <property type="component" value="Unassembled WGS sequence"/>
</dbReference>
<keyword evidence="4" id="KW-1185">Reference proteome</keyword>
<feature type="coiled-coil region" evidence="1">
    <location>
        <begin position="1131"/>
        <end position="1238"/>
    </location>
</feature>
<sequence>MEGPSLSLFLGSENIQLNTNTQGLEEDEEQEDAKQRSKEIKDLLDNAFDDLDEDSDTSSINDSHYQDSTKGAKVSNTTLNSSQGIVSSKDQTVSHVQKEFDSYDRVDNSNNYDSSVMNHRSELELTPSISSIQRDFNVYGQLDALRSNNNSDMHNITAETPYELARPPNCAFPKNMRTQVEEDYTFNENYLYNYQTPANHYAVDKNCSNNGYIDGYENNVHCKQIHEFGGGDNLTSDHINHCYKTSPNGRPTDNDSMAYKIAEYDSKEQLEVLYTVRVKEVKRLTEELQQLQLEKEEEKVQLSRKITLLQADIERSNISRNQTQHALVDAKAEIADLQNQITSLKEKNAILEKTNQHMTEELNIARDSVIELQQKIVVLERVQALQANDKTHEKFLKQAQEKHATEMKNMQIQIDVLTDKLNAKETSYIALENKLADIRRTNETLMVEKGDTMNRLAQALEESQAQCRNLMATNNAQQVMQLQAQIKVLMQEKEEMQKMIQELQNKLEIAKSDAAHYDSLLATTLEEESDSIRQMKLGDFHNKSKSKSYDDITNKLKGELQRCLAGQAIKRKEITRLENTLSQKEKEFDKALTVADTCRQEAARYAKRVNELEQELKSVLTDEALKTKTQIQKLSNHLNDVKKQCDSLREEKTKLEQKLQETIAINQETLMKLHQESINQQEKDTIDEYNKEYLEIHAKAVERVRQEAQVEVVQLSVQLEQTQKELDRVKELYIDVCSTKEQLISEHKSEIKMLREKYVNLEEREIEIGKYQHDLQAQAKIVEKLMKECDMYRSKIIDLEKDLNYERKKKDEYIKKIHQEIEKGKDNIAKTKEEALNELRNAHPDQEISVHLPDHCSEHLEKINQLEEDCKRLEDKLYAAVEEQKKVLEYQSALDDAKLKIAQVEISQESWKKKYENVISERNNFITKISKLESELSNIKRNSKIEDSDVKLRVSRYQVENESLKNKCENLISETNVYKDKISQLEMELSETKKIIANFENRLKKNSEISNSKYELEKELSHYKDLATRLSIEINHLKVERKSNHAMEQKIKQLETDLQGKEEEVERLKDFEKTKVERDQLVLKLKNQAKQFEQYVKHQKQIFPELNLSPRSSNDGTDFLKIRESMIKELHEEMEQKVHEELKRIEEHNREKRNELEETYKTVLLKLKNKYYEEMQKVIETCRKILLAKQLEIEKLQEELKQKETDVNEEKDVMAKFISEWVREIREIKDKEVEMNNKLQHKYQSAKSTANNYKEYAAKKEKFFKEECKRIEEGYKRAMNQTQQKLDAIVTTQEQKLKEIECQYTKKMEQMRHAPKYKNKC</sequence>
<feature type="compositionally biased region" description="Acidic residues" evidence="2">
    <location>
        <begin position="47"/>
        <end position="56"/>
    </location>
</feature>
<organism evidence="3 4">
    <name type="scientific">Melipona quadrifasciata</name>
    <dbReference type="NCBI Taxonomy" id="166423"/>
    <lineage>
        <taxon>Eukaryota</taxon>
        <taxon>Metazoa</taxon>
        <taxon>Ecdysozoa</taxon>
        <taxon>Arthropoda</taxon>
        <taxon>Hexapoda</taxon>
        <taxon>Insecta</taxon>
        <taxon>Pterygota</taxon>
        <taxon>Neoptera</taxon>
        <taxon>Endopterygota</taxon>
        <taxon>Hymenoptera</taxon>
        <taxon>Apocrita</taxon>
        <taxon>Aculeata</taxon>
        <taxon>Apoidea</taxon>
        <taxon>Anthophila</taxon>
        <taxon>Apidae</taxon>
        <taxon>Melipona</taxon>
    </lineage>
</organism>
<evidence type="ECO:0000313" key="4">
    <source>
        <dbReference type="Proteomes" id="UP000053105"/>
    </source>
</evidence>
<dbReference type="STRING" id="166423.A0A0M8ZRR1"/>
<protein>
    <recommendedName>
        <fullName evidence="5">Centrosomal protein of 152 kDa</fullName>
    </recommendedName>
</protein>
<feature type="coiled-coil region" evidence="1">
    <location>
        <begin position="407"/>
        <end position="520"/>
    </location>
</feature>
<evidence type="ECO:0000313" key="3">
    <source>
        <dbReference type="EMBL" id="KOX69780.1"/>
    </source>
</evidence>
<dbReference type="PANTHER" id="PTHR10337:SF6">
    <property type="entry name" value="CENTROSOMAL PROTEIN OF 152 KDA"/>
    <property type="match status" value="1"/>
</dbReference>
<dbReference type="GO" id="GO:0007099">
    <property type="term" value="P:centriole replication"/>
    <property type="evidence" value="ECO:0007669"/>
    <property type="project" value="TreeGrafter"/>
</dbReference>
<gene>
    <name evidence="3" type="ORF">WN51_05065</name>
</gene>
<feature type="coiled-coil region" evidence="1">
    <location>
        <begin position="705"/>
        <end position="883"/>
    </location>
</feature>
<dbReference type="OrthoDB" id="25391at2759"/>
<keyword evidence="1" id="KW-0175">Coiled coil</keyword>
<feature type="coiled-coil region" evidence="1">
    <location>
        <begin position="1037"/>
        <end position="1071"/>
    </location>
</feature>
<dbReference type="GO" id="GO:0005813">
    <property type="term" value="C:centrosome"/>
    <property type="evidence" value="ECO:0007669"/>
    <property type="project" value="TreeGrafter"/>
</dbReference>
<feature type="compositionally biased region" description="Basic and acidic residues" evidence="2">
    <location>
        <begin position="32"/>
        <end position="44"/>
    </location>
</feature>
<feature type="coiled-coil region" evidence="1">
    <location>
        <begin position="922"/>
        <end position="1002"/>
    </location>
</feature>
<evidence type="ECO:0000256" key="1">
    <source>
        <dbReference type="SAM" id="Coils"/>
    </source>
</evidence>
<evidence type="ECO:0008006" key="5">
    <source>
        <dbReference type="Google" id="ProtNLM"/>
    </source>
</evidence>
<feature type="compositionally biased region" description="Polar residues" evidence="2">
    <location>
        <begin position="13"/>
        <end position="23"/>
    </location>
</feature>
<name>A0A0M8ZRR1_9HYME</name>